<feature type="domain" description="Ig-like" evidence="6">
    <location>
        <begin position="594"/>
        <end position="681"/>
    </location>
</feature>
<feature type="domain" description="Ig-like" evidence="6">
    <location>
        <begin position="195"/>
        <end position="291"/>
    </location>
</feature>
<evidence type="ECO:0000259" key="5">
    <source>
        <dbReference type="PROSITE" id="PS50041"/>
    </source>
</evidence>
<feature type="non-terminal residue" evidence="8">
    <location>
        <position position="1099"/>
    </location>
</feature>
<dbReference type="PROSITE" id="PS50835">
    <property type="entry name" value="IG_LIKE"/>
    <property type="match status" value="6"/>
</dbReference>
<dbReference type="Gene3D" id="3.10.100.10">
    <property type="entry name" value="Mannose-Binding Protein A, subunit A"/>
    <property type="match status" value="1"/>
</dbReference>
<keyword evidence="1" id="KW-0677">Repeat</keyword>
<feature type="domain" description="Ig-like" evidence="6">
    <location>
        <begin position="502"/>
        <end position="588"/>
    </location>
</feature>
<dbReference type="FunFam" id="2.60.40.10:FF:000032">
    <property type="entry name" value="palladin isoform X1"/>
    <property type="match status" value="1"/>
</dbReference>
<dbReference type="InterPro" id="IPR013098">
    <property type="entry name" value="Ig_I-set"/>
</dbReference>
<feature type="domain" description="Fibronectin type-III" evidence="7">
    <location>
        <begin position="790"/>
        <end position="894"/>
    </location>
</feature>
<name>A0A9D4JZC4_DREPO</name>
<dbReference type="InterPro" id="IPR036116">
    <property type="entry name" value="FN3_sf"/>
</dbReference>
<dbReference type="InterPro" id="IPR007110">
    <property type="entry name" value="Ig-like_dom"/>
</dbReference>
<dbReference type="GO" id="GO:0005886">
    <property type="term" value="C:plasma membrane"/>
    <property type="evidence" value="ECO:0007669"/>
    <property type="project" value="TreeGrafter"/>
</dbReference>
<dbReference type="SUPFAM" id="SSF49265">
    <property type="entry name" value="Fibronectin type III"/>
    <property type="match status" value="2"/>
</dbReference>
<feature type="domain" description="Ig-like" evidence="6">
    <location>
        <begin position="690"/>
        <end position="783"/>
    </location>
</feature>
<evidence type="ECO:0000259" key="7">
    <source>
        <dbReference type="PROSITE" id="PS50853"/>
    </source>
</evidence>
<keyword evidence="4" id="KW-0732">Signal</keyword>
<dbReference type="Proteomes" id="UP000828390">
    <property type="component" value="Unassembled WGS sequence"/>
</dbReference>
<keyword evidence="3" id="KW-0393">Immunoglobulin domain</keyword>
<evidence type="ECO:0000313" key="9">
    <source>
        <dbReference type="Proteomes" id="UP000828390"/>
    </source>
</evidence>
<dbReference type="GO" id="GO:0007411">
    <property type="term" value="P:axon guidance"/>
    <property type="evidence" value="ECO:0007669"/>
    <property type="project" value="TreeGrafter"/>
</dbReference>
<keyword evidence="2" id="KW-1015">Disulfide bond</keyword>
<dbReference type="InterPro" id="IPR003598">
    <property type="entry name" value="Ig_sub2"/>
</dbReference>
<comment type="caution">
    <text evidence="8">The sequence shown here is derived from an EMBL/GenBank/DDBJ whole genome shotgun (WGS) entry which is preliminary data.</text>
</comment>
<dbReference type="AlphaFoldDB" id="A0A9D4JZC4"/>
<evidence type="ECO:0000256" key="1">
    <source>
        <dbReference type="ARBA" id="ARBA00022737"/>
    </source>
</evidence>
<reference evidence="8" key="1">
    <citation type="journal article" date="2019" name="bioRxiv">
        <title>The Genome of the Zebra Mussel, Dreissena polymorpha: A Resource for Invasive Species Research.</title>
        <authorList>
            <person name="McCartney M.A."/>
            <person name="Auch B."/>
            <person name="Kono T."/>
            <person name="Mallez S."/>
            <person name="Zhang Y."/>
            <person name="Obille A."/>
            <person name="Becker A."/>
            <person name="Abrahante J.E."/>
            <person name="Garbe J."/>
            <person name="Badalamenti J.P."/>
            <person name="Herman A."/>
            <person name="Mangelson H."/>
            <person name="Liachko I."/>
            <person name="Sullivan S."/>
            <person name="Sone E.D."/>
            <person name="Koren S."/>
            <person name="Silverstein K.A.T."/>
            <person name="Beckman K.B."/>
            <person name="Gohl D.M."/>
        </authorList>
    </citation>
    <scope>NUCLEOTIDE SEQUENCE</scope>
    <source>
        <strain evidence="8">Duluth1</strain>
        <tissue evidence="8">Whole animal</tissue>
    </source>
</reference>
<dbReference type="SUPFAM" id="SSF56436">
    <property type="entry name" value="C-type lectin-like"/>
    <property type="match status" value="1"/>
</dbReference>
<dbReference type="PROSITE" id="PS50853">
    <property type="entry name" value="FN3"/>
    <property type="match status" value="3"/>
</dbReference>
<dbReference type="PANTHER" id="PTHR44170">
    <property type="entry name" value="PROTEIN SIDEKICK"/>
    <property type="match status" value="1"/>
</dbReference>
<feature type="domain" description="Ig-like" evidence="6">
    <location>
        <begin position="409"/>
        <end position="492"/>
    </location>
</feature>
<dbReference type="Pfam" id="PF07679">
    <property type="entry name" value="I-set"/>
    <property type="match status" value="2"/>
</dbReference>
<dbReference type="InterPro" id="IPR001304">
    <property type="entry name" value="C-type_lectin-like"/>
</dbReference>
<dbReference type="GO" id="GO:0098609">
    <property type="term" value="P:cell-cell adhesion"/>
    <property type="evidence" value="ECO:0007669"/>
    <property type="project" value="TreeGrafter"/>
</dbReference>
<evidence type="ECO:0000256" key="2">
    <source>
        <dbReference type="ARBA" id="ARBA00023157"/>
    </source>
</evidence>
<dbReference type="InterPro" id="IPR036179">
    <property type="entry name" value="Ig-like_dom_sf"/>
</dbReference>
<dbReference type="GO" id="GO:0030424">
    <property type="term" value="C:axon"/>
    <property type="evidence" value="ECO:0007669"/>
    <property type="project" value="TreeGrafter"/>
</dbReference>
<evidence type="ECO:0008006" key="10">
    <source>
        <dbReference type="Google" id="ProtNLM"/>
    </source>
</evidence>
<feature type="domain" description="Fibronectin type-III" evidence="7">
    <location>
        <begin position="899"/>
        <end position="996"/>
    </location>
</feature>
<dbReference type="Pfam" id="PF13927">
    <property type="entry name" value="Ig_3"/>
    <property type="match status" value="2"/>
</dbReference>
<evidence type="ECO:0000256" key="3">
    <source>
        <dbReference type="ARBA" id="ARBA00023319"/>
    </source>
</evidence>
<dbReference type="InterPro" id="IPR003961">
    <property type="entry name" value="FN3_dom"/>
</dbReference>
<feature type="domain" description="Ig-like" evidence="6">
    <location>
        <begin position="299"/>
        <end position="392"/>
    </location>
</feature>
<feature type="signal peptide" evidence="4">
    <location>
        <begin position="1"/>
        <end position="21"/>
    </location>
</feature>
<evidence type="ECO:0000313" key="8">
    <source>
        <dbReference type="EMBL" id="KAH3825753.1"/>
    </source>
</evidence>
<dbReference type="CDD" id="cd00037">
    <property type="entry name" value="CLECT"/>
    <property type="match status" value="1"/>
</dbReference>
<feature type="domain" description="Fibronectin type-III" evidence="7">
    <location>
        <begin position="1001"/>
        <end position="1099"/>
    </location>
</feature>
<evidence type="ECO:0000256" key="4">
    <source>
        <dbReference type="SAM" id="SignalP"/>
    </source>
</evidence>
<dbReference type="SMART" id="SM00034">
    <property type="entry name" value="CLECT"/>
    <property type="match status" value="1"/>
</dbReference>
<dbReference type="FunFam" id="2.60.40.10:FF:000035">
    <property type="entry name" value="Contactin 1"/>
    <property type="match status" value="1"/>
</dbReference>
<dbReference type="InterPro" id="IPR016187">
    <property type="entry name" value="CTDL_fold"/>
</dbReference>
<dbReference type="InterPro" id="IPR013783">
    <property type="entry name" value="Ig-like_fold"/>
</dbReference>
<feature type="chain" id="PRO_5039084270" description="Contactin" evidence="4">
    <location>
        <begin position="22"/>
        <end position="1099"/>
    </location>
</feature>
<dbReference type="SUPFAM" id="SSF48726">
    <property type="entry name" value="Immunoglobulin"/>
    <property type="match status" value="6"/>
</dbReference>
<dbReference type="SMART" id="SM00408">
    <property type="entry name" value="IGc2"/>
    <property type="match status" value="6"/>
</dbReference>
<dbReference type="EMBL" id="JAIWYP010000005">
    <property type="protein sequence ID" value="KAH3825753.1"/>
    <property type="molecule type" value="Genomic_DNA"/>
</dbReference>
<keyword evidence="9" id="KW-1185">Reference proteome</keyword>
<dbReference type="CDD" id="cd00063">
    <property type="entry name" value="FN3"/>
    <property type="match status" value="3"/>
</dbReference>
<dbReference type="InterPro" id="IPR016186">
    <property type="entry name" value="C-type_lectin-like/link_sf"/>
</dbReference>
<dbReference type="SMART" id="SM00409">
    <property type="entry name" value="IG"/>
    <property type="match status" value="5"/>
</dbReference>
<dbReference type="SMART" id="SM00060">
    <property type="entry name" value="FN3"/>
    <property type="match status" value="3"/>
</dbReference>
<protein>
    <recommendedName>
        <fullName evidence="10">Contactin</fullName>
    </recommendedName>
</protein>
<accession>A0A9D4JZC4</accession>
<proteinExistence type="predicted"/>
<dbReference type="Pfam" id="PF00041">
    <property type="entry name" value="fn3"/>
    <property type="match status" value="1"/>
</dbReference>
<dbReference type="PROSITE" id="PS50041">
    <property type="entry name" value="C_TYPE_LECTIN_2"/>
    <property type="match status" value="1"/>
</dbReference>
<gene>
    <name evidence="8" type="ORF">DPMN_127634</name>
</gene>
<dbReference type="Gene3D" id="2.60.40.10">
    <property type="entry name" value="Immunoglobulins"/>
    <property type="match status" value="9"/>
</dbReference>
<dbReference type="InterPro" id="IPR003599">
    <property type="entry name" value="Ig_sub"/>
</dbReference>
<reference evidence="8" key="2">
    <citation type="submission" date="2020-11" db="EMBL/GenBank/DDBJ databases">
        <authorList>
            <person name="McCartney M.A."/>
            <person name="Auch B."/>
            <person name="Kono T."/>
            <person name="Mallez S."/>
            <person name="Becker A."/>
            <person name="Gohl D.M."/>
            <person name="Silverstein K.A.T."/>
            <person name="Koren S."/>
            <person name="Bechman K.B."/>
            <person name="Herman A."/>
            <person name="Abrahante J.E."/>
            <person name="Garbe J."/>
        </authorList>
    </citation>
    <scope>NUCLEOTIDE SEQUENCE</scope>
    <source>
        <strain evidence="8">Duluth1</strain>
        <tissue evidence="8">Whole animal</tissue>
    </source>
</reference>
<sequence length="1099" mass="120722">MGLTVLLLYVCGLITPAVVIAQSCPLQWRAFEQSCYLFYNQDWLNYTAALAHCFSFGSVLVSVNSVAEHNFIVQHLNNHAIHGDTYYTSGAVDPFRDPWRIQWQGDGSHVNTVLEDTRWLSIADANLSQPRLIYKTSGLRYGWSKSPSTVKMLLICEIPVLESYRVNLDQRDITYGTNFSDVRVAPHGPFFTAQPRNLVVISDSATNAEGDKFAISLECVADSIPPPAYRMIQTRDDGTKVIITSDNDSRYTMNGGRLVIQNPEARLDAGVYQCQASNQFGTIYSDLGNITFGVLEQFPNVIRAPVVAMEYQSAVIECSPPQFRPAVTYQWYRKDRSDFLRPDLNPHIFISRNGKLYFSEVTQTDEANYFCIVKLTSGNDPMSTAQPPSRISLPTSLQIKNSVPAMWGPVIADGFIASHPNKPLRGQDVALECFAYGTLPMTYSWSRKDASLPQGAALSDHNRKLELYDVTLEDSGIYYCHVTRTSGQTALAAHNLMVESSPYFVFPLSDLHVDAGSRFSWSCEAKAIPRAVYVWYKDGETLHPVEGDIAVQANVLTIFRAHASLHDGMYQCVAINSHGIAHSSAQLRVLAFAPTFVKKPLKPSTSAAIGGHVTIECSPEAAPKPEVTWTRNGITVNAVPDDGMSRVRLRGNGGLHIAEVQTGDAGLYCCVVTNAHGSDTSCGEFKVVQRTVLLSPPNDVRANVNTTATLNCEASFPVSADSLYGWKFNGRDIKPANSSHYVVGTRQSPGSLYVIQAQYEHSGLYTCVAQTTHDSVNASALLAVEGPPGAPAGVYVGAIVNTSATVYWTEGDRHGRDLQYHTIEASNEHNALWVTVASYIPVASSIVPATDRRHGFIVSHLKPGNNYYFRVKAMNALGVGAASQRSMTYRIPAASPPIYPRNIGGGGGSVGLLTITWEPLPSEDQGSTGVGYRVLWRRANTTRYSEANLTDNVGQHVVTVGVDNYYLLYEVKVAAYNNMGPGPMSPDGVFIYSAEEIAKGVVTNLYAWPYNSTAIQVTWDIVPNIREFMGGTLMGYQINFKVRFDPNAGWDAISWRGETSHGVVIGLTPYTWYSVDMQVLNTAGMGPRSEMFHARTFKD</sequence>
<feature type="domain" description="C-type lectin" evidence="5">
    <location>
        <begin position="31"/>
        <end position="157"/>
    </location>
</feature>
<dbReference type="PANTHER" id="PTHR44170:SF6">
    <property type="entry name" value="CONTACTIN"/>
    <property type="match status" value="1"/>
</dbReference>
<evidence type="ECO:0000259" key="6">
    <source>
        <dbReference type="PROSITE" id="PS50835"/>
    </source>
</evidence>
<organism evidence="8 9">
    <name type="scientific">Dreissena polymorpha</name>
    <name type="common">Zebra mussel</name>
    <name type="synonym">Mytilus polymorpha</name>
    <dbReference type="NCBI Taxonomy" id="45954"/>
    <lineage>
        <taxon>Eukaryota</taxon>
        <taxon>Metazoa</taxon>
        <taxon>Spiralia</taxon>
        <taxon>Lophotrochozoa</taxon>
        <taxon>Mollusca</taxon>
        <taxon>Bivalvia</taxon>
        <taxon>Autobranchia</taxon>
        <taxon>Heteroconchia</taxon>
        <taxon>Euheterodonta</taxon>
        <taxon>Imparidentia</taxon>
        <taxon>Neoheterodontei</taxon>
        <taxon>Myida</taxon>
        <taxon>Dreissenoidea</taxon>
        <taxon>Dreissenidae</taxon>
        <taxon>Dreissena</taxon>
    </lineage>
</organism>